<dbReference type="HOGENOM" id="CLU_490989_0_0_1"/>
<dbReference type="EMBL" id="GL996512">
    <property type="protein sequence ID" value="EGV65844.1"/>
    <property type="molecule type" value="Genomic_DNA"/>
</dbReference>
<sequence>MLDEEDISLYSDDSMFRTDFSPLKASSPVKPIDKKTPLKKQIFVPKVPDGGSPFTPGNIRKAGRGVVGSSIRGSPLKQAFNNLSDTSIHQNVRNFMNKTVVEPDSPYIEDNEEKTDLLIRETHKLINDIPKSMGNKELEDHQSLLTDSIHRLIKKCQSISIENESLKNNNDQIIITQLNAKVNGLTKSNEMHKQEIAKQSEEFINMLNESNQLKRENELLRTKLIKYKSLYEGKSRLRERSSDKENVRSNPPLISKKVSPKNLSAGSDRLVHLYNDMAEILNKEKRSRPPLNAYHDVGNIESVSAVNDGKEERDIDMANMESNLLKQFEDIVKQHKSDLRPDADHKNNNSALNTVLENNNKLYEKLIGILESSPGLGSKSQPQSQKSEPLSIPNQNTPGVKNSTTPPVSRSEGEIGVSTAQPLKNAAAQDVILQCYLCCDKLHNQYKDPKEGSVISSSNHNIPSKVQSTKERRKCERCSTIASETSLDQNITPGPLSNNNKQRNNYAFDLMGEYKWTL</sequence>
<evidence type="ECO:0000256" key="1">
    <source>
        <dbReference type="SAM" id="Coils"/>
    </source>
</evidence>
<name>G3AYG0_CANTC</name>
<feature type="region of interest" description="Disordered" evidence="2">
    <location>
        <begin position="450"/>
        <end position="475"/>
    </location>
</feature>
<feature type="compositionally biased region" description="Low complexity" evidence="2">
    <location>
        <begin position="374"/>
        <end position="391"/>
    </location>
</feature>
<feature type="compositionally biased region" description="Polar residues" evidence="2">
    <location>
        <begin position="392"/>
        <end position="408"/>
    </location>
</feature>
<dbReference type="eggNOG" id="ENOG502RQBG">
    <property type="taxonomic scope" value="Eukaryota"/>
</dbReference>
<organism evidence="4">
    <name type="scientific">Candida tenuis (strain ATCC 10573 / BCRC 21748 / CBS 615 / JCM 9827 / NBRC 10315 / NRRL Y-1498 / VKM Y-70)</name>
    <name type="common">Yeast</name>
    <name type="synonym">Yamadazyma tenuis</name>
    <dbReference type="NCBI Taxonomy" id="590646"/>
    <lineage>
        <taxon>Eukaryota</taxon>
        <taxon>Fungi</taxon>
        <taxon>Dikarya</taxon>
        <taxon>Ascomycota</taxon>
        <taxon>Saccharomycotina</taxon>
        <taxon>Pichiomycetes</taxon>
        <taxon>Debaryomycetaceae</taxon>
        <taxon>Yamadazyma</taxon>
    </lineage>
</organism>
<keyword evidence="1" id="KW-0175">Coiled coil</keyword>
<dbReference type="OrthoDB" id="4018690at2759"/>
<gene>
    <name evidence="3" type="ORF">CANTEDRAFT_92180</name>
</gene>
<evidence type="ECO:0000313" key="4">
    <source>
        <dbReference type="Proteomes" id="UP000000707"/>
    </source>
</evidence>
<keyword evidence="4" id="KW-1185">Reference proteome</keyword>
<dbReference type="AlphaFoldDB" id="G3AYG0"/>
<protein>
    <submittedName>
        <fullName evidence="3">Uncharacterized protein</fullName>
    </submittedName>
</protein>
<feature type="coiled-coil region" evidence="1">
    <location>
        <begin position="149"/>
        <end position="216"/>
    </location>
</feature>
<feature type="compositionally biased region" description="Basic and acidic residues" evidence="2">
    <location>
        <begin position="236"/>
        <end position="247"/>
    </location>
</feature>
<accession>G3AYG0</accession>
<evidence type="ECO:0000313" key="3">
    <source>
        <dbReference type="EMBL" id="EGV65844.1"/>
    </source>
</evidence>
<feature type="compositionally biased region" description="Polar residues" evidence="2">
    <location>
        <begin position="454"/>
        <end position="467"/>
    </location>
</feature>
<feature type="region of interest" description="Disordered" evidence="2">
    <location>
        <begin position="236"/>
        <end position="261"/>
    </location>
</feature>
<proteinExistence type="predicted"/>
<reference evidence="3 4" key="1">
    <citation type="journal article" date="2011" name="Proc. Natl. Acad. Sci. U.S.A.">
        <title>Comparative genomics of xylose-fermenting fungi for enhanced biofuel production.</title>
        <authorList>
            <person name="Wohlbach D.J."/>
            <person name="Kuo A."/>
            <person name="Sato T.K."/>
            <person name="Potts K.M."/>
            <person name="Salamov A.A."/>
            <person name="LaButti K.M."/>
            <person name="Sun H."/>
            <person name="Clum A."/>
            <person name="Pangilinan J.L."/>
            <person name="Lindquist E.A."/>
            <person name="Lucas S."/>
            <person name="Lapidus A."/>
            <person name="Jin M."/>
            <person name="Gunawan C."/>
            <person name="Balan V."/>
            <person name="Dale B.E."/>
            <person name="Jeffries T.W."/>
            <person name="Zinkel R."/>
            <person name="Barry K.W."/>
            <person name="Grigoriev I.V."/>
            <person name="Gasch A.P."/>
        </authorList>
    </citation>
    <scope>NUCLEOTIDE SEQUENCE [LARGE SCALE GENOMIC DNA]</scope>
    <source>
        <strain evidence="4">ATCC 10573 / BCRC 21748 / CBS 615 / JCM 9827 / NBRC 10315 / NRRL Y-1498 / VKM Y-70</strain>
    </source>
</reference>
<dbReference type="Proteomes" id="UP000000707">
    <property type="component" value="Unassembled WGS sequence"/>
</dbReference>
<feature type="region of interest" description="Disordered" evidence="2">
    <location>
        <begin position="374"/>
        <end position="415"/>
    </location>
</feature>
<evidence type="ECO:0000256" key="2">
    <source>
        <dbReference type="SAM" id="MobiDB-lite"/>
    </source>
</evidence>